<accession>A0A9X0D0P4</accession>
<protein>
    <submittedName>
        <fullName evidence="1">Uncharacterized protein</fullName>
    </submittedName>
</protein>
<sequence>MDSCLSIEELKKLCENISGDGATAEASCSRSVFSDGVCVADLPATNKHEPLEASQGAQLMAREYNKEQLQENIITLEVLCTAKNEEIVFAQRKYLRQRTKKLSILKKRCSRLQHNGQKKEVDFAKQMETIDEELRKPRRILSRLKKVFVKKEVEVEQLNNQFPSFNDTNKKIQKPVNGEQQNNEQQTGWEPKLFKALTSGRPQVDPKNIPVLRNVSIQARRQMAFLHSFNSVKTQLCKQAKSSSIDLELALLLGSDGGSELNVKGYHQPVEQQAPLLLPVSNYNAAVTSQVDQNIPVLRNVQSKPTTDGSSYNSVNPFCKAAKAEITVHTVDSLVTADLVVLELHAPSYCDQTINHNKLHNHQYNNPLATRVYLCHHKSREVCKGFHQPVEQQAPLLLPVSSYNAAVTSSQVDQNIPVPRYVQSKSTTDDNGYAQHRPLPFVPVSTVLDGSQMPQYMNQAHHHNGVKPFPHEERGFLSRTFNKWFGY</sequence>
<dbReference type="EMBL" id="MU826350">
    <property type="protein sequence ID" value="KAJ7381433.1"/>
    <property type="molecule type" value="Genomic_DNA"/>
</dbReference>
<gene>
    <name evidence="1" type="ORF">OS493_001569</name>
</gene>
<reference evidence="1" key="1">
    <citation type="submission" date="2023-01" db="EMBL/GenBank/DDBJ databases">
        <title>Genome assembly of the deep-sea coral Lophelia pertusa.</title>
        <authorList>
            <person name="Herrera S."/>
            <person name="Cordes E."/>
        </authorList>
    </citation>
    <scope>NUCLEOTIDE SEQUENCE</scope>
    <source>
        <strain evidence="1">USNM1676648</strain>
        <tissue evidence="1">Polyp</tissue>
    </source>
</reference>
<evidence type="ECO:0000313" key="1">
    <source>
        <dbReference type="EMBL" id="KAJ7381433.1"/>
    </source>
</evidence>
<dbReference type="OrthoDB" id="10364149at2759"/>
<dbReference type="AlphaFoldDB" id="A0A9X0D0P4"/>
<evidence type="ECO:0000313" key="2">
    <source>
        <dbReference type="Proteomes" id="UP001163046"/>
    </source>
</evidence>
<organism evidence="1 2">
    <name type="scientific">Desmophyllum pertusum</name>
    <dbReference type="NCBI Taxonomy" id="174260"/>
    <lineage>
        <taxon>Eukaryota</taxon>
        <taxon>Metazoa</taxon>
        <taxon>Cnidaria</taxon>
        <taxon>Anthozoa</taxon>
        <taxon>Hexacorallia</taxon>
        <taxon>Scleractinia</taxon>
        <taxon>Caryophylliina</taxon>
        <taxon>Caryophylliidae</taxon>
        <taxon>Desmophyllum</taxon>
    </lineage>
</organism>
<keyword evidence="2" id="KW-1185">Reference proteome</keyword>
<comment type="caution">
    <text evidence="1">The sequence shown here is derived from an EMBL/GenBank/DDBJ whole genome shotgun (WGS) entry which is preliminary data.</text>
</comment>
<dbReference type="Proteomes" id="UP001163046">
    <property type="component" value="Unassembled WGS sequence"/>
</dbReference>
<name>A0A9X0D0P4_9CNID</name>
<proteinExistence type="predicted"/>